<feature type="domain" description="Signal transduction histidine kinase subgroup 3 dimerisation and phosphoacceptor" evidence="11">
    <location>
        <begin position="210"/>
        <end position="274"/>
    </location>
</feature>
<evidence type="ECO:0000256" key="2">
    <source>
        <dbReference type="ARBA" id="ARBA00012438"/>
    </source>
</evidence>
<evidence type="ECO:0000256" key="10">
    <source>
        <dbReference type="SAM" id="Phobius"/>
    </source>
</evidence>
<keyword evidence="10" id="KW-1133">Transmembrane helix</keyword>
<evidence type="ECO:0000256" key="9">
    <source>
        <dbReference type="SAM" id="MobiDB-lite"/>
    </source>
</evidence>
<dbReference type="GO" id="GO:0016020">
    <property type="term" value="C:membrane"/>
    <property type="evidence" value="ECO:0007669"/>
    <property type="project" value="InterPro"/>
</dbReference>
<dbReference type="RefSeq" id="WP_337917536.1">
    <property type="nucleotide sequence ID" value="NZ_JADBEM010000001.1"/>
</dbReference>
<dbReference type="Pfam" id="PF07730">
    <property type="entry name" value="HisKA_3"/>
    <property type="match status" value="1"/>
</dbReference>
<feature type="transmembrane region" description="Helical" evidence="10">
    <location>
        <begin position="105"/>
        <end position="135"/>
    </location>
</feature>
<dbReference type="GO" id="GO:0046983">
    <property type="term" value="F:protein dimerization activity"/>
    <property type="evidence" value="ECO:0007669"/>
    <property type="project" value="InterPro"/>
</dbReference>
<reference evidence="12" key="1">
    <citation type="submission" date="2020-10" db="EMBL/GenBank/DDBJ databases">
        <title>Sequencing the genomes of 1000 actinobacteria strains.</title>
        <authorList>
            <person name="Klenk H.-P."/>
        </authorList>
    </citation>
    <scope>NUCLEOTIDE SEQUENCE</scope>
    <source>
        <strain evidence="12">DSM 45354</strain>
    </source>
</reference>
<feature type="transmembrane region" description="Helical" evidence="10">
    <location>
        <begin position="147"/>
        <end position="171"/>
    </location>
</feature>
<dbReference type="CDD" id="cd16917">
    <property type="entry name" value="HATPase_UhpB-NarQ-NarX-like"/>
    <property type="match status" value="1"/>
</dbReference>
<organism evidence="12 13">
    <name type="scientific">Actinopolymorpha pittospori</name>
    <dbReference type="NCBI Taxonomy" id="648752"/>
    <lineage>
        <taxon>Bacteria</taxon>
        <taxon>Bacillati</taxon>
        <taxon>Actinomycetota</taxon>
        <taxon>Actinomycetes</taxon>
        <taxon>Propionibacteriales</taxon>
        <taxon>Actinopolymorphaceae</taxon>
        <taxon>Actinopolymorpha</taxon>
    </lineage>
</organism>
<keyword evidence="6 12" id="KW-0418">Kinase</keyword>
<sequence>MGEPGRVEEPGRVDGVVRRSCRLLVGLLLGSLTAVLEVVFLLAAGVALLPVAVWPRPRLRVLDRIESGSRRLADLERARLAAYLGADSASPRGDRRALTYIAVRWPVGLLGGAVLGLLCYGAVVGVAIVAGWTIGLEPDGIALTWPLALYFGIAGLVLLYLALQGLAGVAAMDRRLARRFLGPSERELLQSRISELASSRAGIVAAVDAERRRIERDLHDGVQQRLVALAMLLGRTRRSDDPNQHADLLRQAHEESQQVLRDLREVAWRVYPSALDTLGLADALAAVAERSEVPVRIGYDLPERLPSQVETVVYFVVCEAVTNAAKHGGAALVSVDLGILERPGSGGHESGHGYDAGDGGPRRSVRVRISDDGVGGADPDGGGLSGLARRVLALDGSFRLDSPAGGPTTITVELPCG</sequence>
<feature type="compositionally biased region" description="Gly residues" evidence="9">
    <location>
        <begin position="344"/>
        <end position="359"/>
    </location>
</feature>
<keyword evidence="4" id="KW-0808">Transferase</keyword>
<keyword evidence="8" id="KW-0902">Two-component regulatory system</keyword>
<evidence type="ECO:0000313" key="13">
    <source>
        <dbReference type="Proteomes" id="UP000638648"/>
    </source>
</evidence>
<dbReference type="AlphaFoldDB" id="A0A927R873"/>
<dbReference type="SUPFAM" id="SSF55874">
    <property type="entry name" value="ATPase domain of HSP90 chaperone/DNA topoisomerase II/histidine kinase"/>
    <property type="match status" value="1"/>
</dbReference>
<dbReference type="EMBL" id="JADBEM010000001">
    <property type="protein sequence ID" value="MBE1605044.1"/>
    <property type="molecule type" value="Genomic_DNA"/>
</dbReference>
<keyword evidence="13" id="KW-1185">Reference proteome</keyword>
<evidence type="ECO:0000256" key="1">
    <source>
        <dbReference type="ARBA" id="ARBA00000085"/>
    </source>
</evidence>
<evidence type="ECO:0000256" key="3">
    <source>
        <dbReference type="ARBA" id="ARBA00022553"/>
    </source>
</evidence>
<dbReference type="Gene3D" id="1.20.5.1930">
    <property type="match status" value="1"/>
</dbReference>
<evidence type="ECO:0000313" key="12">
    <source>
        <dbReference type="EMBL" id="MBE1605044.1"/>
    </source>
</evidence>
<dbReference type="EC" id="2.7.13.3" evidence="2"/>
<gene>
    <name evidence="12" type="ORF">HEB94_001892</name>
</gene>
<evidence type="ECO:0000259" key="11">
    <source>
        <dbReference type="Pfam" id="PF07730"/>
    </source>
</evidence>
<keyword evidence="10" id="KW-0472">Membrane</keyword>
<comment type="caution">
    <text evidence="12">The sequence shown here is derived from an EMBL/GenBank/DDBJ whole genome shotgun (WGS) entry which is preliminary data.</text>
</comment>
<keyword evidence="7" id="KW-0067">ATP-binding</keyword>
<dbReference type="InterPro" id="IPR050482">
    <property type="entry name" value="Sensor_HK_TwoCompSys"/>
</dbReference>
<evidence type="ECO:0000256" key="7">
    <source>
        <dbReference type="ARBA" id="ARBA00022840"/>
    </source>
</evidence>
<keyword evidence="5" id="KW-0547">Nucleotide-binding</keyword>
<comment type="catalytic activity">
    <reaction evidence="1">
        <text>ATP + protein L-histidine = ADP + protein N-phospho-L-histidine.</text>
        <dbReference type="EC" id="2.7.13.3"/>
    </reaction>
</comment>
<feature type="transmembrane region" description="Helical" evidence="10">
    <location>
        <begin position="23"/>
        <end position="54"/>
    </location>
</feature>
<dbReference type="PANTHER" id="PTHR24421:SF10">
    <property type="entry name" value="NITRATE_NITRITE SENSOR PROTEIN NARQ"/>
    <property type="match status" value="1"/>
</dbReference>
<feature type="region of interest" description="Disordered" evidence="9">
    <location>
        <begin position="344"/>
        <end position="363"/>
    </location>
</feature>
<protein>
    <recommendedName>
        <fullName evidence="2">histidine kinase</fullName>
        <ecNumber evidence="2">2.7.13.3</ecNumber>
    </recommendedName>
</protein>
<dbReference type="PANTHER" id="PTHR24421">
    <property type="entry name" value="NITRATE/NITRITE SENSOR PROTEIN NARX-RELATED"/>
    <property type="match status" value="1"/>
</dbReference>
<dbReference type="GO" id="GO:0005524">
    <property type="term" value="F:ATP binding"/>
    <property type="evidence" value="ECO:0007669"/>
    <property type="project" value="UniProtKB-KW"/>
</dbReference>
<evidence type="ECO:0000256" key="5">
    <source>
        <dbReference type="ARBA" id="ARBA00022741"/>
    </source>
</evidence>
<dbReference type="Proteomes" id="UP000638648">
    <property type="component" value="Unassembled WGS sequence"/>
</dbReference>
<dbReference type="GO" id="GO:0000155">
    <property type="term" value="F:phosphorelay sensor kinase activity"/>
    <property type="evidence" value="ECO:0007669"/>
    <property type="project" value="InterPro"/>
</dbReference>
<accession>A0A927R873</accession>
<evidence type="ECO:0000256" key="8">
    <source>
        <dbReference type="ARBA" id="ARBA00023012"/>
    </source>
</evidence>
<proteinExistence type="predicted"/>
<name>A0A927R873_9ACTN</name>
<dbReference type="InterPro" id="IPR036890">
    <property type="entry name" value="HATPase_C_sf"/>
</dbReference>
<dbReference type="InterPro" id="IPR011712">
    <property type="entry name" value="Sig_transdc_His_kin_sub3_dim/P"/>
</dbReference>
<dbReference type="Gene3D" id="3.30.565.10">
    <property type="entry name" value="Histidine kinase-like ATPase, C-terminal domain"/>
    <property type="match status" value="1"/>
</dbReference>
<keyword evidence="3" id="KW-0597">Phosphoprotein</keyword>
<evidence type="ECO:0000256" key="4">
    <source>
        <dbReference type="ARBA" id="ARBA00022679"/>
    </source>
</evidence>
<keyword evidence="10" id="KW-0812">Transmembrane</keyword>
<evidence type="ECO:0000256" key="6">
    <source>
        <dbReference type="ARBA" id="ARBA00022777"/>
    </source>
</evidence>